<dbReference type="RefSeq" id="WP_221058200.1">
    <property type="nucleotide sequence ID" value="NZ_AP019781.1"/>
</dbReference>
<protein>
    <submittedName>
        <fullName evidence="1">Uncharacterized protein</fullName>
    </submittedName>
</protein>
<dbReference type="Proteomes" id="UP000824969">
    <property type="component" value="Chromosome"/>
</dbReference>
<evidence type="ECO:0000313" key="1">
    <source>
        <dbReference type="EMBL" id="BBL67852.1"/>
    </source>
</evidence>
<reference evidence="1 2" key="1">
    <citation type="submission" date="2019-06" db="EMBL/GenBank/DDBJ databases">
        <title>Complete genome sequence of Methanoculleus chikugoensis strain MG62.</title>
        <authorList>
            <person name="Asakawa S."/>
            <person name="Dianou D."/>
        </authorList>
    </citation>
    <scope>NUCLEOTIDE SEQUENCE [LARGE SCALE GENOMIC DNA]</scope>
    <source>
        <strain evidence="1 2">MG62</strain>
    </source>
</reference>
<keyword evidence="2" id="KW-1185">Reference proteome</keyword>
<sequence>MLLHTRAIIKAIWDAQGYGNLAVWADGTTSVIAPGESPEKDGTPPLAIFKPIPLVARFPMLDFAIHDPDLLERIETTIREAGGEIERD</sequence>
<accession>A0ABN5XH07</accession>
<evidence type="ECO:0000313" key="2">
    <source>
        <dbReference type="Proteomes" id="UP000824969"/>
    </source>
</evidence>
<dbReference type="EMBL" id="AP019781">
    <property type="protein sequence ID" value="BBL67852.1"/>
    <property type="molecule type" value="Genomic_DNA"/>
</dbReference>
<name>A0ABN5XH07_9EURY</name>
<gene>
    <name evidence="1" type="ORF">MchiMG62_10330</name>
</gene>
<proteinExistence type="predicted"/>
<dbReference type="GeneID" id="66130552"/>
<organism evidence="1 2">
    <name type="scientific">Methanoculleus chikugoensis</name>
    <dbReference type="NCBI Taxonomy" id="118126"/>
    <lineage>
        <taxon>Archaea</taxon>
        <taxon>Methanobacteriati</taxon>
        <taxon>Methanobacteriota</taxon>
        <taxon>Stenosarchaea group</taxon>
        <taxon>Methanomicrobia</taxon>
        <taxon>Methanomicrobiales</taxon>
        <taxon>Methanomicrobiaceae</taxon>
        <taxon>Methanoculleus</taxon>
    </lineage>
</organism>